<proteinExistence type="predicted"/>
<gene>
    <name evidence="6" type="ORF">COU22_01060</name>
</gene>
<feature type="transmembrane region" description="Helical" evidence="4">
    <location>
        <begin position="149"/>
        <end position="166"/>
    </location>
</feature>
<sequence length="200" mass="22525">MKFFNKRLKIMNKKVKLLTLLDVLSLYGINLLSPIFAVFVVENITGGNLKVVGIALAINLFVSQLFSLVMAKYFDRTKGNRDEYKYLVFGYIIISLLPVLYIWTNAVWHIYLLQFCSGLMTAVSFPAWRGLFARSIDKGREAFEWSFNAAANGLVAASAALVSGFIADKFGFNYVFIISPIIGLPGIIALIKIRKYFLKK</sequence>
<name>A0A2M6WD17_9BACT</name>
<evidence type="ECO:0000256" key="4">
    <source>
        <dbReference type="SAM" id="Phobius"/>
    </source>
</evidence>
<dbReference type="Proteomes" id="UP000230543">
    <property type="component" value="Unassembled WGS sequence"/>
</dbReference>
<evidence type="ECO:0000256" key="3">
    <source>
        <dbReference type="ARBA" id="ARBA00023136"/>
    </source>
</evidence>
<keyword evidence="1 4" id="KW-0812">Transmembrane</keyword>
<accession>A0A2M6WD17</accession>
<comment type="caution">
    <text evidence="6">The sequence shown here is derived from an EMBL/GenBank/DDBJ whole genome shotgun (WGS) entry which is preliminary data.</text>
</comment>
<dbReference type="PANTHER" id="PTHR23526:SF4">
    <property type="entry name" value="INTEGRAL MEMBRANE TRANSPORT PROTEIN"/>
    <property type="match status" value="1"/>
</dbReference>
<dbReference type="Pfam" id="PF07690">
    <property type="entry name" value="MFS_1"/>
    <property type="match status" value="1"/>
</dbReference>
<evidence type="ECO:0000256" key="1">
    <source>
        <dbReference type="ARBA" id="ARBA00022692"/>
    </source>
</evidence>
<dbReference type="SUPFAM" id="SSF103473">
    <property type="entry name" value="MFS general substrate transporter"/>
    <property type="match status" value="1"/>
</dbReference>
<feature type="transmembrane region" description="Helical" evidence="4">
    <location>
        <begin position="110"/>
        <end position="128"/>
    </location>
</feature>
<dbReference type="Gene3D" id="1.20.1250.20">
    <property type="entry name" value="MFS general substrate transporter like domains"/>
    <property type="match status" value="1"/>
</dbReference>
<dbReference type="EMBL" id="PFBO01000033">
    <property type="protein sequence ID" value="PIT90635.1"/>
    <property type="molecule type" value="Genomic_DNA"/>
</dbReference>
<evidence type="ECO:0000259" key="5">
    <source>
        <dbReference type="PROSITE" id="PS50850"/>
    </source>
</evidence>
<dbReference type="InterPro" id="IPR020846">
    <property type="entry name" value="MFS_dom"/>
</dbReference>
<evidence type="ECO:0000256" key="2">
    <source>
        <dbReference type="ARBA" id="ARBA00022989"/>
    </source>
</evidence>
<organism evidence="6 7">
    <name type="scientific">Candidatus Komeilibacteria bacterium CG10_big_fil_rev_8_21_14_0_10_41_13</name>
    <dbReference type="NCBI Taxonomy" id="1974476"/>
    <lineage>
        <taxon>Bacteria</taxon>
        <taxon>Candidatus Komeiliibacteriota</taxon>
    </lineage>
</organism>
<feature type="transmembrane region" description="Helical" evidence="4">
    <location>
        <begin position="172"/>
        <end position="191"/>
    </location>
</feature>
<reference evidence="7" key="1">
    <citation type="submission" date="2017-09" db="EMBL/GenBank/DDBJ databases">
        <title>Depth-based differentiation of microbial function through sediment-hosted aquifers and enrichment of novel symbionts in the deep terrestrial subsurface.</title>
        <authorList>
            <person name="Probst A.J."/>
            <person name="Ladd B."/>
            <person name="Jarett J.K."/>
            <person name="Geller-Mcgrath D.E."/>
            <person name="Sieber C.M.K."/>
            <person name="Emerson J.B."/>
            <person name="Anantharaman K."/>
            <person name="Thomas B.C."/>
            <person name="Malmstrom R."/>
            <person name="Stieglmeier M."/>
            <person name="Klingl A."/>
            <person name="Woyke T."/>
            <person name="Ryan C.M."/>
            <person name="Banfield J.F."/>
        </authorList>
    </citation>
    <scope>NUCLEOTIDE SEQUENCE [LARGE SCALE GENOMIC DNA]</scope>
</reference>
<keyword evidence="3 4" id="KW-0472">Membrane</keyword>
<keyword evidence="2 4" id="KW-1133">Transmembrane helix</keyword>
<dbReference type="GO" id="GO:0022857">
    <property type="term" value="F:transmembrane transporter activity"/>
    <property type="evidence" value="ECO:0007669"/>
    <property type="project" value="InterPro"/>
</dbReference>
<evidence type="ECO:0000313" key="6">
    <source>
        <dbReference type="EMBL" id="PIT90635.1"/>
    </source>
</evidence>
<dbReference type="PROSITE" id="PS50850">
    <property type="entry name" value="MFS"/>
    <property type="match status" value="1"/>
</dbReference>
<dbReference type="PANTHER" id="PTHR23526">
    <property type="entry name" value="INTEGRAL MEMBRANE TRANSPORT PROTEIN-RELATED"/>
    <property type="match status" value="1"/>
</dbReference>
<feature type="transmembrane region" description="Helical" evidence="4">
    <location>
        <begin position="86"/>
        <end position="104"/>
    </location>
</feature>
<dbReference type="AlphaFoldDB" id="A0A2M6WD17"/>
<dbReference type="InterPro" id="IPR052528">
    <property type="entry name" value="Sugar_transport-like"/>
</dbReference>
<feature type="transmembrane region" description="Helical" evidence="4">
    <location>
        <begin position="20"/>
        <end position="41"/>
    </location>
</feature>
<feature type="domain" description="Major facilitator superfamily (MFS) profile" evidence="5">
    <location>
        <begin position="14"/>
        <end position="200"/>
    </location>
</feature>
<dbReference type="InterPro" id="IPR036259">
    <property type="entry name" value="MFS_trans_sf"/>
</dbReference>
<feature type="transmembrane region" description="Helical" evidence="4">
    <location>
        <begin position="53"/>
        <end position="74"/>
    </location>
</feature>
<protein>
    <recommendedName>
        <fullName evidence="5">Major facilitator superfamily (MFS) profile domain-containing protein</fullName>
    </recommendedName>
</protein>
<dbReference type="InterPro" id="IPR011701">
    <property type="entry name" value="MFS"/>
</dbReference>
<evidence type="ECO:0000313" key="7">
    <source>
        <dbReference type="Proteomes" id="UP000230543"/>
    </source>
</evidence>